<gene>
    <name evidence="2" type="ORF">B9Z19DRAFT_1070862</name>
</gene>
<proteinExistence type="predicted"/>
<keyword evidence="1" id="KW-1133">Transmembrane helix</keyword>
<accession>A0A2T7A8H4</accession>
<evidence type="ECO:0000313" key="3">
    <source>
        <dbReference type="Proteomes" id="UP000244722"/>
    </source>
</evidence>
<feature type="non-terminal residue" evidence="2">
    <location>
        <position position="92"/>
    </location>
</feature>
<evidence type="ECO:0000256" key="1">
    <source>
        <dbReference type="SAM" id="Phobius"/>
    </source>
</evidence>
<keyword evidence="1" id="KW-0812">Transmembrane</keyword>
<dbReference type="Proteomes" id="UP000244722">
    <property type="component" value="Unassembled WGS sequence"/>
</dbReference>
<reference evidence="2 3" key="1">
    <citation type="submission" date="2017-04" db="EMBL/GenBank/DDBJ databases">
        <title>Draft genome sequence of Tuber borchii Vittad., a whitish edible truffle.</title>
        <authorList>
            <consortium name="DOE Joint Genome Institute"/>
            <person name="Murat C."/>
            <person name="Kuo A."/>
            <person name="Barry K.W."/>
            <person name="Clum A."/>
            <person name="Dockter R.B."/>
            <person name="Fauchery L."/>
            <person name="Iotti M."/>
            <person name="Kohler A."/>
            <person name="Labutti K."/>
            <person name="Lindquist E.A."/>
            <person name="Lipzen A."/>
            <person name="Ohm R.A."/>
            <person name="Wang M."/>
            <person name="Grigoriev I.V."/>
            <person name="Zambonelli A."/>
            <person name="Martin F.M."/>
        </authorList>
    </citation>
    <scope>NUCLEOTIDE SEQUENCE [LARGE SCALE GENOMIC DNA]</scope>
    <source>
        <strain evidence="2 3">Tbo3840</strain>
    </source>
</reference>
<comment type="caution">
    <text evidence="2">The sequence shown here is derived from an EMBL/GenBank/DDBJ whole genome shotgun (WGS) entry which is preliminary data.</text>
</comment>
<organism evidence="2 3">
    <name type="scientific">Tuber borchii</name>
    <name type="common">White truffle</name>
    <dbReference type="NCBI Taxonomy" id="42251"/>
    <lineage>
        <taxon>Eukaryota</taxon>
        <taxon>Fungi</taxon>
        <taxon>Dikarya</taxon>
        <taxon>Ascomycota</taxon>
        <taxon>Pezizomycotina</taxon>
        <taxon>Pezizomycetes</taxon>
        <taxon>Pezizales</taxon>
        <taxon>Tuberaceae</taxon>
        <taxon>Tuber</taxon>
    </lineage>
</organism>
<evidence type="ECO:0000313" key="2">
    <source>
        <dbReference type="EMBL" id="PUU84038.1"/>
    </source>
</evidence>
<dbReference type="AlphaFoldDB" id="A0A2T7A8H4"/>
<dbReference type="EMBL" id="NESQ01000004">
    <property type="protein sequence ID" value="PUU84038.1"/>
    <property type="molecule type" value="Genomic_DNA"/>
</dbReference>
<keyword evidence="1" id="KW-0472">Membrane</keyword>
<feature type="transmembrane region" description="Helical" evidence="1">
    <location>
        <begin position="30"/>
        <end position="54"/>
    </location>
</feature>
<keyword evidence="3" id="KW-1185">Reference proteome</keyword>
<sequence length="92" mass="10205">MQLTISTVLCFFALFQISLLRYGSTMGQQALHLLALFPFLTSSLNITTSSPILIGRLHNHAPNRHNTTLSAIVPRTTPFLFPAIPKTLPRCN</sequence>
<name>A0A2T7A8H4_TUBBO</name>
<protein>
    <submittedName>
        <fullName evidence="2">Uncharacterized protein</fullName>
    </submittedName>
</protein>